<dbReference type="SUPFAM" id="SSF55785">
    <property type="entry name" value="PYP-like sensor domain (PAS domain)"/>
    <property type="match status" value="1"/>
</dbReference>
<evidence type="ECO:0000313" key="1">
    <source>
        <dbReference type="EMBL" id="GFE80677.1"/>
    </source>
</evidence>
<dbReference type="EMBL" id="BLJN01000002">
    <property type="protein sequence ID" value="GFE80677.1"/>
    <property type="molecule type" value="Genomic_DNA"/>
</dbReference>
<keyword evidence="2" id="KW-1185">Reference proteome</keyword>
<name>A0A829YBL1_9GAMM</name>
<accession>A0A829YBL1</accession>
<dbReference type="Gene3D" id="3.30.450.20">
    <property type="entry name" value="PAS domain"/>
    <property type="match status" value="1"/>
</dbReference>
<reference evidence="2" key="1">
    <citation type="submission" date="2020-01" db="EMBL/GenBank/DDBJ databases">
        <title>'Steroidobacter agaridevorans' sp. nov., agar-degrading bacteria isolated from rhizosphere soils.</title>
        <authorList>
            <person name="Ikenaga M."/>
            <person name="Kataoka M."/>
            <person name="Murouchi A."/>
            <person name="Katsuragi S."/>
            <person name="Sakai M."/>
        </authorList>
    </citation>
    <scope>NUCLEOTIDE SEQUENCE [LARGE SCALE GENOMIC DNA]</scope>
    <source>
        <strain evidence="2">YU21-B</strain>
    </source>
</reference>
<evidence type="ECO:0000313" key="2">
    <source>
        <dbReference type="Proteomes" id="UP000445000"/>
    </source>
</evidence>
<proteinExistence type="predicted"/>
<dbReference type="InterPro" id="IPR035965">
    <property type="entry name" value="PAS-like_dom_sf"/>
</dbReference>
<evidence type="ECO:0008006" key="3">
    <source>
        <dbReference type="Google" id="ProtNLM"/>
    </source>
</evidence>
<dbReference type="Proteomes" id="UP000445000">
    <property type="component" value="Unassembled WGS sequence"/>
</dbReference>
<sequence length="98" mass="11169">MLDETGVVVCWYGSPNGRDYASEEVVDRHLSQFYVSEEVGKRQPYRDLRAAVIDGRITRRAWRRRRDGSAFLGSFDIEPVVLRDGRVQGFSYVASAPT</sequence>
<protein>
    <recommendedName>
        <fullName evidence="3">PAS domain-containing protein</fullName>
    </recommendedName>
</protein>
<dbReference type="AlphaFoldDB" id="A0A829YBL1"/>
<dbReference type="RefSeq" id="WP_161812333.1">
    <property type="nucleotide sequence ID" value="NZ_BLJN01000002.1"/>
</dbReference>
<organism evidence="1 2">
    <name type="scientific">Steroidobacter agaridevorans</name>
    <dbReference type="NCBI Taxonomy" id="2695856"/>
    <lineage>
        <taxon>Bacteria</taxon>
        <taxon>Pseudomonadati</taxon>
        <taxon>Pseudomonadota</taxon>
        <taxon>Gammaproteobacteria</taxon>
        <taxon>Steroidobacterales</taxon>
        <taxon>Steroidobacteraceae</taxon>
        <taxon>Steroidobacter</taxon>
    </lineage>
</organism>
<comment type="caution">
    <text evidence="1">The sequence shown here is derived from an EMBL/GenBank/DDBJ whole genome shotgun (WGS) entry which is preliminary data.</text>
</comment>
<gene>
    <name evidence="1" type="ORF">GCM10011487_26770</name>
</gene>